<keyword evidence="4 7" id="KW-0862">Zinc</keyword>
<name>A0ABV6CC05_9GAMM</name>
<dbReference type="PROSITE" id="PS01300">
    <property type="entry name" value="RECR"/>
    <property type="match status" value="1"/>
</dbReference>
<dbReference type="EMBL" id="JBHLXE010000103">
    <property type="protein sequence ID" value="MFC0180519.1"/>
    <property type="molecule type" value="Genomic_DNA"/>
</dbReference>
<keyword evidence="3 7" id="KW-0863">Zinc-finger</keyword>
<evidence type="ECO:0000256" key="4">
    <source>
        <dbReference type="ARBA" id="ARBA00022833"/>
    </source>
</evidence>
<keyword evidence="1 7" id="KW-0479">Metal-binding</keyword>
<dbReference type="Gene3D" id="6.10.250.240">
    <property type="match status" value="1"/>
</dbReference>
<reference evidence="9 10" key="1">
    <citation type="submission" date="2024-09" db="EMBL/GenBank/DDBJ databases">
        <authorList>
            <person name="Sun Q."/>
            <person name="Mori K."/>
        </authorList>
    </citation>
    <scope>NUCLEOTIDE SEQUENCE [LARGE SCALE GENOMIC DNA]</scope>
    <source>
        <strain evidence="9 10">CCM 8545</strain>
    </source>
</reference>
<organism evidence="9 10">
    <name type="scientific">Thorsellia kenyensis</name>
    <dbReference type="NCBI Taxonomy" id="1549888"/>
    <lineage>
        <taxon>Bacteria</taxon>
        <taxon>Pseudomonadati</taxon>
        <taxon>Pseudomonadota</taxon>
        <taxon>Gammaproteobacteria</taxon>
        <taxon>Enterobacterales</taxon>
        <taxon>Thorselliaceae</taxon>
        <taxon>Thorsellia</taxon>
    </lineage>
</organism>
<comment type="similarity">
    <text evidence="7">Belongs to the RecR family.</text>
</comment>
<dbReference type="Pfam" id="PF21175">
    <property type="entry name" value="RecR_C"/>
    <property type="match status" value="1"/>
</dbReference>
<feature type="domain" description="Toprim" evidence="8">
    <location>
        <begin position="81"/>
        <end position="176"/>
    </location>
</feature>
<evidence type="ECO:0000256" key="7">
    <source>
        <dbReference type="HAMAP-Rule" id="MF_00017"/>
    </source>
</evidence>
<evidence type="ECO:0000256" key="3">
    <source>
        <dbReference type="ARBA" id="ARBA00022771"/>
    </source>
</evidence>
<evidence type="ECO:0000313" key="10">
    <source>
        <dbReference type="Proteomes" id="UP001589758"/>
    </source>
</evidence>
<evidence type="ECO:0000256" key="6">
    <source>
        <dbReference type="ARBA" id="ARBA00023204"/>
    </source>
</evidence>
<feature type="zinc finger region" description="C4-type" evidence="7">
    <location>
        <begin position="57"/>
        <end position="72"/>
    </location>
</feature>
<dbReference type="NCBIfam" id="TIGR00615">
    <property type="entry name" value="recR"/>
    <property type="match status" value="1"/>
</dbReference>
<gene>
    <name evidence="7 9" type="primary">recR</name>
    <name evidence="9" type="ORF">ACFFIT_10580</name>
</gene>
<evidence type="ECO:0000256" key="5">
    <source>
        <dbReference type="ARBA" id="ARBA00023172"/>
    </source>
</evidence>
<dbReference type="Pfam" id="PF13662">
    <property type="entry name" value="Toprim_4"/>
    <property type="match status" value="1"/>
</dbReference>
<dbReference type="SMART" id="SM00493">
    <property type="entry name" value="TOPRIM"/>
    <property type="match status" value="1"/>
</dbReference>
<evidence type="ECO:0000256" key="2">
    <source>
        <dbReference type="ARBA" id="ARBA00022763"/>
    </source>
</evidence>
<dbReference type="InterPro" id="IPR034137">
    <property type="entry name" value="TOPRIM_RecR"/>
</dbReference>
<keyword evidence="6 7" id="KW-0234">DNA repair</keyword>
<dbReference type="RefSeq" id="WP_385877638.1">
    <property type="nucleotide sequence ID" value="NZ_JBHLXE010000103.1"/>
</dbReference>
<evidence type="ECO:0000256" key="1">
    <source>
        <dbReference type="ARBA" id="ARBA00022723"/>
    </source>
</evidence>
<dbReference type="PANTHER" id="PTHR30446:SF0">
    <property type="entry name" value="RECOMBINATION PROTEIN RECR"/>
    <property type="match status" value="1"/>
</dbReference>
<keyword evidence="2 7" id="KW-0227">DNA damage</keyword>
<protein>
    <recommendedName>
        <fullName evidence="7">Recombination protein RecR</fullName>
    </recommendedName>
</protein>
<evidence type="ECO:0000313" key="9">
    <source>
        <dbReference type="EMBL" id="MFC0180519.1"/>
    </source>
</evidence>
<dbReference type="InterPro" id="IPR015967">
    <property type="entry name" value="Rcmb_RecR_Znf"/>
</dbReference>
<dbReference type="PANTHER" id="PTHR30446">
    <property type="entry name" value="RECOMBINATION PROTEIN RECR"/>
    <property type="match status" value="1"/>
</dbReference>
<keyword evidence="10" id="KW-1185">Reference proteome</keyword>
<proteinExistence type="inferred from homology"/>
<dbReference type="InterPro" id="IPR006171">
    <property type="entry name" value="TOPRIM_dom"/>
</dbReference>
<evidence type="ECO:0000259" key="8">
    <source>
        <dbReference type="PROSITE" id="PS50880"/>
    </source>
</evidence>
<dbReference type="InterPro" id="IPR000093">
    <property type="entry name" value="DNA_Rcmb_RecR"/>
</dbReference>
<dbReference type="Gene3D" id="1.10.8.420">
    <property type="entry name" value="RecR Domain 1"/>
    <property type="match status" value="1"/>
</dbReference>
<comment type="caution">
    <text evidence="9">The sequence shown here is derived from an EMBL/GenBank/DDBJ whole genome shotgun (WGS) entry which is preliminary data.</text>
</comment>
<dbReference type="Proteomes" id="UP001589758">
    <property type="component" value="Unassembled WGS sequence"/>
</dbReference>
<dbReference type="SUPFAM" id="SSF111304">
    <property type="entry name" value="Recombination protein RecR"/>
    <property type="match status" value="1"/>
</dbReference>
<accession>A0ABV6CC05</accession>
<comment type="function">
    <text evidence="7">May play a role in DNA repair. It seems to be involved in an RecBC-independent recombinational process of DNA repair. It may act with RecF and RecO.</text>
</comment>
<dbReference type="Gene3D" id="3.40.1360.10">
    <property type="match status" value="1"/>
</dbReference>
<dbReference type="InterPro" id="IPR023627">
    <property type="entry name" value="Rcmb_RecR"/>
</dbReference>
<dbReference type="Pfam" id="PF21176">
    <property type="entry name" value="RecR_HhH"/>
    <property type="match status" value="1"/>
</dbReference>
<sequence length="202" mass="22003">MQTSVLLENLMQALQCLPGVGPKSSQRMAFHLLQRDRRGGLNLANVLSQAMDEIGHCIDCNTFTESTQCHICASVKRQSNKTLCIVETPADIHAIEQTGQFSGRYFVLMGHLSPLDGIGPKELGLDKLAKRLIEEEITEVILATNPTIEGEVTANYIAQICLECDVTASRIAHGIPVGGDLEMVDSTTLSHSFVGRTKILNN</sequence>
<dbReference type="HAMAP" id="MF_00017">
    <property type="entry name" value="RecR"/>
    <property type="match status" value="1"/>
</dbReference>
<keyword evidence="5 7" id="KW-0233">DNA recombination</keyword>
<dbReference type="CDD" id="cd01025">
    <property type="entry name" value="TOPRIM_recR"/>
    <property type="match status" value="1"/>
</dbReference>
<dbReference type="PROSITE" id="PS50880">
    <property type="entry name" value="TOPRIM"/>
    <property type="match status" value="1"/>
</dbReference>